<dbReference type="AlphaFoldDB" id="A0A8X6HRC8"/>
<name>A0A8X6HRC8_TRICU</name>
<dbReference type="Proteomes" id="UP000887116">
    <property type="component" value="Unassembled WGS sequence"/>
</dbReference>
<gene>
    <name evidence="1" type="ORF">TNCT_519661</name>
</gene>
<keyword evidence="2" id="KW-1185">Reference proteome</keyword>
<organism evidence="1 2">
    <name type="scientific">Trichonephila clavata</name>
    <name type="common">Joro spider</name>
    <name type="synonym">Nephila clavata</name>
    <dbReference type="NCBI Taxonomy" id="2740835"/>
    <lineage>
        <taxon>Eukaryota</taxon>
        <taxon>Metazoa</taxon>
        <taxon>Ecdysozoa</taxon>
        <taxon>Arthropoda</taxon>
        <taxon>Chelicerata</taxon>
        <taxon>Arachnida</taxon>
        <taxon>Araneae</taxon>
        <taxon>Araneomorphae</taxon>
        <taxon>Entelegynae</taxon>
        <taxon>Araneoidea</taxon>
        <taxon>Nephilidae</taxon>
        <taxon>Trichonephila</taxon>
    </lineage>
</organism>
<dbReference type="EMBL" id="BMAO01019078">
    <property type="protein sequence ID" value="GFR28173.1"/>
    <property type="molecule type" value="Genomic_DNA"/>
</dbReference>
<evidence type="ECO:0000313" key="1">
    <source>
        <dbReference type="EMBL" id="GFR28173.1"/>
    </source>
</evidence>
<protein>
    <submittedName>
        <fullName evidence="1">Uncharacterized protein</fullName>
    </submittedName>
</protein>
<accession>A0A8X6HRC8</accession>
<comment type="caution">
    <text evidence="1">The sequence shown here is derived from an EMBL/GenBank/DDBJ whole genome shotgun (WGS) entry which is preliminary data.</text>
</comment>
<reference evidence="1" key="1">
    <citation type="submission" date="2020-07" db="EMBL/GenBank/DDBJ databases">
        <title>Multicomponent nature underlies the extraordinary mechanical properties of spider dragline silk.</title>
        <authorList>
            <person name="Kono N."/>
            <person name="Nakamura H."/>
            <person name="Mori M."/>
            <person name="Yoshida Y."/>
            <person name="Ohtoshi R."/>
            <person name="Malay A.D."/>
            <person name="Moran D.A.P."/>
            <person name="Tomita M."/>
            <person name="Numata K."/>
            <person name="Arakawa K."/>
        </authorList>
    </citation>
    <scope>NUCLEOTIDE SEQUENCE</scope>
</reference>
<sequence>MSSMAHFFIHERHLTVVHLAVHIENGQLVLQGKNLHTRALSPPSMLTAFLLLCNEDMFAKMLLLHITHGMHQQISFNAENKVKQLKDIPIYIQPTNVLGRLYTVLPNNAITVIQHPLNN</sequence>
<evidence type="ECO:0000313" key="2">
    <source>
        <dbReference type="Proteomes" id="UP000887116"/>
    </source>
</evidence>
<proteinExistence type="predicted"/>